<protein>
    <recommendedName>
        <fullName evidence="2">Methylated-DNA-[protein]-cysteine S-methyltransferase DNA binding domain-containing protein</fullName>
    </recommendedName>
</protein>
<accession>A0A0C2YS75</accession>
<dbReference type="GO" id="GO:0003824">
    <property type="term" value="F:catalytic activity"/>
    <property type="evidence" value="ECO:0007669"/>
    <property type="project" value="InterPro"/>
</dbReference>
<dbReference type="Pfam" id="PF01035">
    <property type="entry name" value="DNA_binding_1"/>
    <property type="match status" value="1"/>
</dbReference>
<dbReference type="OrthoDB" id="2548197at2759"/>
<dbReference type="HOGENOM" id="CLU_000445_52_5_1"/>
<dbReference type="GO" id="GO:0006281">
    <property type="term" value="P:DNA repair"/>
    <property type="evidence" value="ECO:0007669"/>
    <property type="project" value="InterPro"/>
</dbReference>
<proteinExistence type="predicted"/>
<evidence type="ECO:0000313" key="3">
    <source>
        <dbReference type="EMBL" id="KIM43887.1"/>
    </source>
</evidence>
<evidence type="ECO:0000256" key="1">
    <source>
        <dbReference type="ARBA" id="ARBA00022763"/>
    </source>
</evidence>
<dbReference type="InterPro" id="IPR036217">
    <property type="entry name" value="MethylDNA_cys_MeTrfase_DNAb"/>
</dbReference>
<keyword evidence="1" id="KW-0227">DNA damage</keyword>
<dbReference type="Proteomes" id="UP000053424">
    <property type="component" value="Unassembled WGS sequence"/>
</dbReference>
<gene>
    <name evidence="3" type="ORF">M413DRAFT_442962</name>
</gene>
<evidence type="ECO:0000313" key="4">
    <source>
        <dbReference type="Proteomes" id="UP000053424"/>
    </source>
</evidence>
<dbReference type="PANTHER" id="PTHR42942:SF1">
    <property type="entry name" value="ALKYLTRANSFERASE-LIKE PROTEIN 1"/>
    <property type="match status" value="1"/>
</dbReference>
<dbReference type="InterPro" id="IPR052520">
    <property type="entry name" value="ATL_DNA_repair"/>
</dbReference>
<dbReference type="Gene3D" id="1.10.10.10">
    <property type="entry name" value="Winged helix-like DNA-binding domain superfamily/Winged helix DNA-binding domain"/>
    <property type="match status" value="1"/>
</dbReference>
<dbReference type="SUPFAM" id="SSF46767">
    <property type="entry name" value="Methylated DNA-protein cysteine methyltransferase, C-terminal domain"/>
    <property type="match status" value="1"/>
</dbReference>
<dbReference type="STRING" id="686832.A0A0C2YS75"/>
<dbReference type="InterPro" id="IPR014048">
    <property type="entry name" value="MethylDNA_cys_MeTrfase_DNA-bd"/>
</dbReference>
<reference evidence="3 4" key="1">
    <citation type="submission" date="2014-04" db="EMBL/GenBank/DDBJ databases">
        <authorList>
            <consortium name="DOE Joint Genome Institute"/>
            <person name="Kuo A."/>
            <person name="Gay G."/>
            <person name="Dore J."/>
            <person name="Kohler A."/>
            <person name="Nagy L.G."/>
            <person name="Floudas D."/>
            <person name="Copeland A."/>
            <person name="Barry K.W."/>
            <person name="Cichocki N."/>
            <person name="Veneault-Fourrey C."/>
            <person name="LaButti K."/>
            <person name="Lindquist E.A."/>
            <person name="Lipzen A."/>
            <person name="Lundell T."/>
            <person name="Morin E."/>
            <person name="Murat C."/>
            <person name="Sun H."/>
            <person name="Tunlid A."/>
            <person name="Henrissat B."/>
            <person name="Grigoriev I.V."/>
            <person name="Hibbett D.S."/>
            <person name="Martin F."/>
            <person name="Nordberg H.P."/>
            <person name="Cantor M.N."/>
            <person name="Hua S.X."/>
        </authorList>
    </citation>
    <scope>NUCLEOTIDE SEQUENCE [LARGE SCALE GENOMIC DNA]</scope>
    <source>
        <strain evidence="4">h7</strain>
    </source>
</reference>
<feature type="domain" description="Methylated-DNA-[protein]-cysteine S-methyltransferase DNA binding" evidence="2">
    <location>
        <begin position="41"/>
        <end position="124"/>
    </location>
</feature>
<organism evidence="3 4">
    <name type="scientific">Hebeloma cylindrosporum</name>
    <dbReference type="NCBI Taxonomy" id="76867"/>
    <lineage>
        <taxon>Eukaryota</taxon>
        <taxon>Fungi</taxon>
        <taxon>Dikarya</taxon>
        <taxon>Basidiomycota</taxon>
        <taxon>Agaricomycotina</taxon>
        <taxon>Agaricomycetes</taxon>
        <taxon>Agaricomycetidae</taxon>
        <taxon>Agaricales</taxon>
        <taxon>Agaricineae</taxon>
        <taxon>Hymenogastraceae</taxon>
        <taxon>Hebeloma</taxon>
    </lineage>
</organism>
<sequence>MSLDSAEFHAAVSLVFPFLCFAFWRVFEGATPFFCECVDLDAKVYDIVRQIPHCRVTSYGHIAKLAGMPNHSRHVGQALKFLPPNTNPPIPWHRVISASGTISSRGPGTDGAQRQRDALVAEGVEVVTGRTGEMRVDLRAFGWFPAVERFRRGDEEAGEEDEEGGGGE</sequence>
<dbReference type="PANTHER" id="PTHR42942">
    <property type="entry name" value="6-O-METHYLGUANINE DNA METHYLTRANSFERASE"/>
    <property type="match status" value="1"/>
</dbReference>
<dbReference type="InterPro" id="IPR036388">
    <property type="entry name" value="WH-like_DNA-bd_sf"/>
</dbReference>
<dbReference type="EMBL" id="KN831774">
    <property type="protein sequence ID" value="KIM43887.1"/>
    <property type="molecule type" value="Genomic_DNA"/>
</dbReference>
<name>A0A0C2YS75_HEBCY</name>
<keyword evidence="4" id="KW-1185">Reference proteome</keyword>
<dbReference type="CDD" id="cd06445">
    <property type="entry name" value="ATase"/>
    <property type="match status" value="1"/>
</dbReference>
<evidence type="ECO:0000259" key="2">
    <source>
        <dbReference type="Pfam" id="PF01035"/>
    </source>
</evidence>
<dbReference type="AlphaFoldDB" id="A0A0C2YS75"/>
<reference evidence="4" key="2">
    <citation type="submission" date="2015-01" db="EMBL/GenBank/DDBJ databases">
        <title>Evolutionary Origins and Diversification of the Mycorrhizal Mutualists.</title>
        <authorList>
            <consortium name="DOE Joint Genome Institute"/>
            <consortium name="Mycorrhizal Genomics Consortium"/>
            <person name="Kohler A."/>
            <person name="Kuo A."/>
            <person name="Nagy L.G."/>
            <person name="Floudas D."/>
            <person name="Copeland A."/>
            <person name="Barry K.W."/>
            <person name="Cichocki N."/>
            <person name="Veneault-Fourrey C."/>
            <person name="LaButti K."/>
            <person name="Lindquist E.A."/>
            <person name="Lipzen A."/>
            <person name="Lundell T."/>
            <person name="Morin E."/>
            <person name="Murat C."/>
            <person name="Riley R."/>
            <person name="Ohm R."/>
            <person name="Sun H."/>
            <person name="Tunlid A."/>
            <person name="Henrissat B."/>
            <person name="Grigoriev I.V."/>
            <person name="Hibbett D.S."/>
            <person name="Martin F."/>
        </authorList>
    </citation>
    <scope>NUCLEOTIDE SEQUENCE [LARGE SCALE GENOMIC DNA]</scope>
    <source>
        <strain evidence="4">h7</strain>
    </source>
</reference>